<reference evidence="2" key="2">
    <citation type="submission" date="2021-03" db="UniProtKB">
        <authorList>
            <consortium name="EnsemblPlants"/>
        </authorList>
    </citation>
    <scope>IDENTIFICATION</scope>
</reference>
<accession>A0A803QCH5</accession>
<proteinExistence type="predicted"/>
<name>A0A803QCH5_CANSA</name>
<protein>
    <submittedName>
        <fullName evidence="2">Uncharacterized protein</fullName>
    </submittedName>
</protein>
<evidence type="ECO:0000313" key="2">
    <source>
        <dbReference type="EnsemblPlants" id="cds.evm.model.08.826"/>
    </source>
</evidence>
<sequence length="108" mass="12352">MHEDNPQDKVANDKARDKSQPNESNPMVIMERQLQLAESRFTQQDQFNDLLLGKMTRMKPMKIALTKLSLDMLAPPIADALEKEDLKDPGTSGIYKDKVKRIVVEELK</sequence>
<dbReference type="Proteomes" id="UP000596661">
    <property type="component" value="Chromosome 8"/>
</dbReference>
<keyword evidence="3" id="KW-1185">Reference proteome</keyword>
<dbReference type="EnsemblPlants" id="evm.model.08.826">
    <property type="protein sequence ID" value="cds.evm.model.08.826"/>
    <property type="gene ID" value="evm.TU.08.826"/>
</dbReference>
<organism evidence="2 3">
    <name type="scientific">Cannabis sativa</name>
    <name type="common">Hemp</name>
    <name type="synonym">Marijuana</name>
    <dbReference type="NCBI Taxonomy" id="3483"/>
    <lineage>
        <taxon>Eukaryota</taxon>
        <taxon>Viridiplantae</taxon>
        <taxon>Streptophyta</taxon>
        <taxon>Embryophyta</taxon>
        <taxon>Tracheophyta</taxon>
        <taxon>Spermatophyta</taxon>
        <taxon>Magnoliopsida</taxon>
        <taxon>eudicotyledons</taxon>
        <taxon>Gunneridae</taxon>
        <taxon>Pentapetalae</taxon>
        <taxon>rosids</taxon>
        <taxon>fabids</taxon>
        <taxon>Rosales</taxon>
        <taxon>Cannabaceae</taxon>
        <taxon>Cannabis</taxon>
    </lineage>
</organism>
<dbReference type="Gramene" id="evm.model.08.826">
    <property type="protein sequence ID" value="cds.evm.model.08.826"/>
    <property type="gene ID" value="evm.TU.08.826"/>
</dbReference>
<feature type="compositionally biased region" description="Basic and acidic residues" evidence="1">
    <location>
        <begin position="1"/>
        <end position="20"/>
    </location>
</feature>
<evidence type="ECO:0000256" key="1">
    <source>
        <dbReference type="SAM" id="MobiDB-lite"/>
    </source>
</evidence>
<dbReference type="AlphaFoldDB" id="A0A803QCH5"/>
<dbReference type="EMBL" id="UZAU01000693">
    <property type="status" value="NOT_ANNOTATED_CDS"/>
    <property type="molecule type" value="Genomic_DNA"/>
</dbReference>
<evidence type="ECO:0000313" key="3">
    <source>
        <dbReference type="Proteomes" id="UP000596661"/>
    </source>
</evidence>
<feature type="region of interest" description="Disordered" evidence="1">
    <location>
        <begin position="1"/>
        <end position="26"/>
    </location>
</feature>
<reference evidence="2" key="1">
    <citation type="submission" date="2018-11" db="EMBL/GenBank/DDBJ databases">
        <authorList>
            <person name="Grassa J C."/>
        </authorList>
    </citation>
    <scope>NUCLEOTIDE SEQUENCE [LARGE SCALE GENOMIC DNA]</scope>
</reference>